<dbReference type="InterPro" id="IPR050707">
    <property type="entry name" value="HTH_MetabolicPath_Reg"/>
</dbReference>
<keyword evidence="3" id="KW-0804">Transcription</keyword>
<feature type="domain" description="IclR-ED" evidence="5">
    <location>
        <begin position="78"/>
        <end position="261"/>
    </location>
</feature>
<evidence type="ECO:0000259" key="4">
    <source>
        <dbReference type="PROSITE" id="PS51077"/>
    </source>
</evidence>
<dbReference type="PROSITE" id="PS51077">
    <property type="entry name" value="HTH_ICLR"/>
    <property type="match status" value="1"/>
</dbReference>
<evidence type="ECO:0000256" key="3">
    <source>
        <dbReference type="ARBA" id="ARBA00023163"/>
    </source>
</evidence>
<accession>A0A3A1YW44</accession>
<dbReference type="PROSITE" id="PS51078">
    <property type="entry name" value="ICLR_ED"/>
    <property type="match status" value="1"/>
</dbReference>
<dbReference type="AlphaFoldDB" id="A0A3A1YW44"/>
<dbReference type="Proteomes" id="UP000266206">
    <property type="component" value="Unassembled WGS sequence"/>
</dbReference>
<protein>
    <submittedName>
        <fullName evidence="6">IclR family transcriptional regulator</fullName>
    </submittedName>
</protein>
<sequence length="267" mass="29509">MNEFGRLEAAQRYTVPGLERGLRILTAFTRREPVLSAPELARRLSIPRSTVFRLLSTLEQLGLVERDESGRDYRLGTGALRLGFECLASKELTELGRPILERLRDITGCSCNLVVRDGRSVVYVARAVVQTPYANTVHLGTRLPAHATLFGRVLLRDLSFEKLQQLYPEEQLQAATPKTPATVAQLYRLIQTDRAHDYVFDQGYFEPNISTLAVPVFGQAGKVVAALGITVSGNNHTPENINELARSACEAADDLSSLLDHVAASRH</sequence>
<proteinExistence type="predicted"/>
<dbReference type="GO" id="GO:0003700">
    <property type="term" value="F:DNA-binding transcription factor activity"/>
    <property type="evidence" value="ECO:0007669"/>
    <property type="project" value="TreeGrafter"/>
</dbReference>
<dbReference type="Pfam" id="PF01614">
    <property type="entry name" value="IclR_C"/>
    <property type="match status" value="1"/>
</dbReference>
<dbReference type="SMART" id="SM00346">
    <property type="entry name" value="HTH_ICLR"/>
    <property type="match status" value="1"/>
</dbReference>
<evidence type="ECO:0000259" key="5">
    <source>
        <dbReference type="PROSITE" id="PS51078"/>
    </source>
</evidence>
<dbReference type="OrthoDB" id="9807558at2"/>
<dbReference type="RefSeq" id="WP_119515632.1">
    <property type="nucleotide sequence ID" value="NZ_NQYH01000002.1"/>
</dbReference>
<evidence type="ECO:0000313" key="7">
    <source>
        <dbReference type="Proteomes" id="UP000266206"/>
    </source>
</evidence>
<dbReference type="FunFam" id="1.10.10.10:FF:000056">
    <property type="entry name" value="IclR family transcriptional regulator"/>
    <property type="match status" value="1"/>
</dbReference>
<feature type="domain" description="HTH iclR-type" evidence="4">
    <location>
        <begin position="15"/>
        <end position="77"/>
    </location>
</feature>
<comment type="caution">
    <text evidence="6">The sequence shown here is derived from an EMBL/GenBank/DDBJ whole genome shotgun (WGS) entry which is preliminary data.</text>
</comment>
<dbReference type="InterPro" id="IPR014757">
    <property type="entry name" value="Tscrpt_reg_IclR_C"/>
</dbReference>
<dbReference type="InterPro" id="IPR036390">
    <property type="entry name" value="WH_DNA-bd_sf"/>
</dbReference>
<dbReference type="CDD" id="cd00090">
    <property type="entry name" value="HTH_ARSR"/>
    <property type="match status" value="1"/>
</dbReference>
<dbReference type="GO" id="GO:0003677">
    <property type="term" value="F:DNA binding"/>
    <property type="evidence" value="ECO:0007669"/>
    <property type="project" value="UniProtKB-KW"/>
</dbReference>
<reference evidence="6 7" key="1">
    <citation type="submission" date="2017-08" db="EMBL/GenBank/DDBJ databases">
        <title>Pusillimonas indicus sp. nov., a member of the family Alcaligenaceae isolated from surface seawater.</title>
        <authorList>
            <person name="Li J."/>
        </authorList>
    </citation>
    <scope>NUCLEOTIDE SEQUENCE [LARGE SCALE GENOMIC DNA]</scope>
    <source>
        <strain evidence="6 7">L52-1-41</strain>
    </source>
</reference>
<dbReference type="Pfam" id="PF09339">
    <property type="entry name" value="HTH_IclR"/>
    <property type="match status" value="1"/>
</dbReference>
<name>A0A3A1YW44_9BURK</name>
<dbReference type="SUPFAM" id="SSF55781">
    <property type="entry name" value="GAF domain-like"/>
    <property type="match status" value="1"/>
</dbReference>
<keyword evidence="2" id="KW-0238">DNA-binding</keyword>
<dbReference type="Gene3D" id="3.30.450.40">
    <property type="match status" value="1"/>
</dbReference>
<evidence type="ECO:0000256" key="2">
    <source>
        <dbReference type="ARBA" id="ARBA00023125"/>
    </source>
</evidence>
<keyword evidence="1" id="KW-0805">Transcription regulation</keyword>
<dbReference type="SUPFAM" id="SSF46785">
    <property type="entry name" value="Winged helix' DNA-binding domain"/>
    <property type="match status" value="1"/>
</dbReference>
<dbReference type="InterPro" id="IPR029016">
    <property type="entry name" value="GAF-like_dom_sf"/>
</dbReference>
<dbReference type="EMBL" id="NQYH01000002">
    <property type="protein sequence ID" value="RIY41755.1"/>
    <property type="molecule type" value="Genomic_DNA"/>
</dbReference>
<dbReference type="PANTHER" id="PTHR30136:SF34">
    <property type="entry name" value="TRANSCRIPTIONAL REGULATOR"/>
    <property type="match status" value="1"/>
</dbReference>
<evidence type="ECO:0000256" key="1">
    <source>
        <dbReference type="ARBA" id="ARBA00023015"/>
    </source>
</evidence>
<dbReference type="GO" id="GO:0045892">
    <property type="term" value="P:negative regulation of DNA-templated transcription"/>
    <property type="evidence" value="ECO:0007669"/>
    <property type="project" value="TreeGrafter"/>
</dbReference>
<dbReference type="InterPro" id="IPR011991">
    <property type="entry name" value="ArsR-like_HTH"/>
</dbReference>
<dbReference type="InterPro" id="IPR036388">
    <property type="entry name" value="WH-like_DNA-bd_sf"/>
</dbReference>
<dbReference type="InterPro" id="IPR005471">
    <property type="entry name" value="Tscrpt_reg_IclR_N"/>
</dbReference>
<evidence type="ECO:0000313" key="6">
    <source>
        <dbReference type="EMBL" id="RIY41755.1"/>
    </source>
</evidence>
<gene>
    <name evidence="6" type="ORF">CJP73_04745</name>
</gene>
<dbReference type="PANTHER" id="PTHR30136">
    <property type="entry name" value="HELIX-TURN-HELIX TRANSCRIPTIONAL REGULATOR, ICLR FAMILY"/>
    <property type="match status" value="1"/>
</dbReference>
<organism evidence="6 7">
    <name type="scientific">Neopusillimonas maritima</name>
    <dbReference type="NCBI Taxonomy" id="2026239"/>
    <lineage>
        <taxon>Bacteria</taxon>
        <taxon>Pseudomonadati</taxon>
        <taxon>Pseudomonadota</taxon>
        <taxon>Betaproteobacteria</taxon>
        <taxon>Burkholderiales</taxon>
        <taxon>Alcaligenaceae</taxon>
        <taxon>Neopusillimonas</taxon>
    </lineage>
</organism>
<dbReference type="Gene3D" id="1.10.10.10">
    <property type="entry name" value="Winged helix-like DNA-binding domain superfamily/Winged helix DNA-binding domain"/>
    <property type="match status" value="1"/>
</dbReference>